<dbReference type="PANTHER" id="PTHR10127">
    <property type="entry name" value="DISCOIDIN, CUB, EGF, LAMININ , AND ZINC METALLOPROTEASE DOMAIN CONTAINING"/>
    <property type="match status" value="1"/>
</dbReference>
<keyword evidence="1 2" id="KW-0862">Zinc</keyword>
<evidence type="ECO:0000256" key="1">
    <source>
        <dbReference type="PROSITE-ProRule" id="PRU01211"/>
    </source>
</evidence>
<evidence type="ECO:0000256" key="2">
    <source>
        <dbReference type="RuleBase" id="RU361183"/>
    </source>
</evidence>
<accession>A0A6J1P2Z3</accession>
<gene>
    <name evidence="5" type="primary">LOC112056358</name>
</gene>
<dbReference type="OrthoDB" id="291007at2759"/>
<evidence type="ECO:0000313" key="5">
    <source>
        <dbReference type="RefSeq" id="XP_023952547.2"/>
    </source>
</evidence>
<evidence type="ECO:0000259" key="3">
    <source>
        <dbReference type="PROSITE" id="PS51864"/>
    </source>
</evidence>
<dbReference type="InterPro" id="IPR006026">
    <property type="entry name" value="Peptidase_Metallo"/>
</dbReference>
<keyword evidence="1 2" id="KW-0479">Metal-binding</keyword>
<dbReference type="GeneID" id="112056358"/>
<dbReference type="PROSITE" id="PS51864">
    <property type="entry name" value="ASTACIN"/>
    <property type="match status" value="1"/>
</dbReference>
<dbReference type="Gene3D" id="3.40.390.10">
    <property type="entry name" value="Collagenase (Catalytic Domain)"/>
    <property type="match status" value="1"/>
</dbReference>
<dbReference type="GO" id="GO:0004222">
    <property type="term" value="F:metalloendopeptidase activity"/>
    <property type="evidence" value="ECO:0007669"/>
    <property type="project" value="UniProtKB-UniRule"/>
</dbReference>
<name>A0A6J1P2Z3_BICAN</name>
<dbReference type="InterPro" id="IPR024079">
    <property type="entry name" value="MetalloPept_cat_dom_sf"/>
</dbReference>
<comment type="cofactor">
    <cofactor evidence="1 2">
        <name>Zn(2+)</name>
        <dbReference type="ChEBI" id="CHEBI:29105"/>
    </cofactor>
    <text evidence="1 2">Binds 1 zinc ion per subunit.</text>
</comment>
<keyword evidence="1 2" id="KW-0482">Metalloprotease</keyword>
<feature type="binding site" evidence="1">
    <location>
        <position position="202"/>
    </location>
    <ligand>
        <name>Zn(2+)</name>
        <dbReference type="ChEBI" id="CHEBI:29105"/>
        <note>catalytic</note>
    </ligand>
</feature>
<dbReference type="KEGG" id="bany:112056358"/>
<dbReference type="GO" id="GO:0008270">
    <property type="term" value="F:zinc ion binding"/>
    <property type="evidence" value="ECO:0007669"/>
    <property type="project" value="UniProtKB-UniRule"/>
</dbReference>
<feature type="domain" description="Peptidase M12A" evidence="3">
    <location>
        <begin position="93"/>
        <end position="293"/>
    </location>
</feature>
<keyword evidence="1 2" id="KW-0378">Hydrolase</keyword>
<dbReference type="PRINTS" id="PR00480">
    <property type="entry name" value="ASTACIN"/>
</dbReference>
<sequence>MKWPSYIVICHVCVFKCLAMSLSELEDFSNFLRQTSQLDQNVKSNIPSDEFDEDEPILDNAWETSGKFEGDLILNERQRRMILTNVAEGLARNGLTDSTKRWPNNEVVYFIQPDHFNSAQIEAIQTGIADLARVSCVKFRPYVKGDKDAVVIQGSRRGCFSQVGYQGGYQVLNLSRRHPVGRGCFRRGTVVHELLHTLGFYHMQSSPDRDDYIDVLWDNIIKPARHNFRKYNTLVVSDFGVGYDYDSVLHYSRKAFSSNGQDTLIPKKLGAEIGQRIGLSEKDVLKLNKMYCDADSNLLFEDSSETPKKSLTMKAAESKPFIGIGLGYQQGKIVVIRLPRPEMRQDLPQFPLFNYFSKTTEELPPAFIQEYGVKKEVNPDYYVHDSSDENEYAKSNPPEKFHNEDLRAIKPTKEENRNAVENTEEYDLTEDLIRILSDIEKSQGYPIPPPEEGDNSDPRMRLLKESEEKKFNSFLVSPLINDNIKQLNSYVINAPLSGELKQKPENGKQINQGDTDERVFFPLGIKLIDQNIPDKNIWYQKDNAEHKQVSDHGTIFYYPLNEQLNYSYFDKEVPKLEKWYNSNHLKQESYRDRRPSTPEYYR</sequence>
<reference evidence="5" key="1">
    <citation type="submission" date="2025-08" db="UniProtKB">
        <authorList>
            <consortium name="RefSeq"/>
        </authorList>
    </citation>
    <scope>IDENTIFICATION</scope>
</reference>
<comment type="caution">
    <text evidence="1">Lacks conserved residue(s) required for the propagation of feature annotation.</text>
</comment>
<feature type="binding site" evidence="1">
    <location>
        <position position="196"/>
    </location>
    <ligand>
        <name>Zn(2+)</name>
        <dbReference type="ChEBI" id="CHEBI:29105"/>
        <note>catalytic</note>
    </ligand>
</feature>
<dbReference type="GO" id="GO:0006508">
    <property type="term" value="P:proteolysis"/>
    <property type="evidence" value="ECO:0007669"/>
    <property type="project" value="UniProtKB-KW"/>
</dbReference>
<dbReference type="RefSeq" id="XP_023952547.2">
    <property type="nucleotide sequence ID" value="XM_024096779.2"/>
</dbReference>
<dbReference type="SMART" id="SM00235">
    <property type="entry name" value="ZnMc"/>
    <property type="match status" value="1"/>
</dbReference>
<dbReference type="EC" id="3.4.24.-" evidence="2"/>
<keyword evidence="2" id="KW-0732">Signal</keyword>
<keyword evidence="4" id="KW-1185">Reference proteome</keyword>
<dbReference type="SUPFAM" id="SSF55486">
    <property type="entry name" value="Metalloproteases ('zincins'), catalytic domain"/>
    <property type="match status" value="1"/>
</dbReference>
<feature type="active site" evidence="1">
    <location>
        <position position="193"/>
    </location>
</feature>
<feature type="chain" id="PRO_5045009022" description="Metalloendopeptidase" evidence="2">
    <location>
        <begin position="20"/>
        <end position="602"/>
    </location>
</feature>
<evidence type="ECO:0000313" key="4">
    <source>
        <dbReference type="Proteomes" id="UP001652582"/>
    </source>
</evidence>
<dbReference type="AlphaFoldDB" id="A0A6J1P2Z3"/>
<feature type="signal peptide" evidence="2">
    <location>
        <begin position="1"/>
        <end position="19"/>
    </location>
</feature>
<dbReference type="InterPro" id="IPR001506">
    <property type="entry name" value="Peptidase_M12A"/>
</dbReference>
<dbReference type="InterPro" id="IPR034035">
    <property type="entry name" value="Astacin-like_dom"/>
</dbReference>
<dbReference type="CDD" id="cd04280">
    <property type="entry name" value="ZnMc_astacin_like"/>
    <property type="match status" value="1"/>
</dbReference>
<proteinExistence type="predicted"/>
<dbReference type="PANTHER" id="PTHR10127:SF814">
    <property type="entry name" value="MEPRIN A SUBUNIT BETA"/>
    <property type="match status" value="1"/>
</dbReference>
<feature type="binding site" evidence="1">
    <location>
        <position position="192"/>
    </location>
    <ligand>
        <name>Zn(2+)</name>
        <dbReference type="ChEBI" id="CHEBI:29105"/>
        <note>catalytic</note>
    </ligand>
</feature>
<keyword evidence="1 2" id="KW-0645">Protease</keyword>
<dbReference type="Proteomes" id="UP001652582">
    <property type="component" value="Chromosome 4"/>
</dbReference>
<organism evidence="4 5">
    <name type="scientific">Bicyclus anynana</name>
    <name type="common">Squinting bush brown butterfly</name>
    <dbReference type="NCBI Taxonomy" id="110368"/>
    <lineage>
        <taxon>Eukaryota</taxon>
        <taxon>Metazoa</taxon>
        <taxon>Ecdysozoa</taxon>
        <taxon>Arthropoda</taxon>
        <taxon>Hexapoda</taxon>
        <taxon>Insecta</taxon>
        <taxon>Pterygota</taxon>
        <taxon>Neoptera</taxon>
        <taxon>Endopterygota</taxon>
        <taxon>Lepidoptera</taxon>
        <taxon>Glossata</taxon>
        <taxon>Ditrysia</taxon>
        <taxon>Papilionoidea</taxon>
        <taxon>Nymphalidae</taxon>
        <taxon>Satyrinae</taxon>
        <taxon>Satyrini</taxon>
        <taxon>Mycalesina</taxon>
        <taxon>Bicyclus</taxon>
    </lineage>
</organism>
<protein>
    <recommendedName>
        <fullName evidence="2">Metalloendopeptidase</fullName>
        <ecNumber evidence="2">3.4.24.-</ecNumber>
    </recommendedName>
</protein>
<dbReference type="Pfam" id="PF01400">
    <property type="entry name" value="Astacin"/>
    <property type="match status" value="1"/>
</dbReference>